<dbReference type="Proteomes" id="UP000231564">
    <property type="component" value="Chromosome MARIT"/>
</dbReference>
<dbReference type="EMBL" id="LT634361">
    <property type="protein sequence ID" value="SFZ80442.1"/>
    <property type="molecule type" value="Genomic_DNA"/>
</dbReference>
<evidence type="ECO:0000313" key="2">
    <source>
        <dbReference type="Proteomes" id="UP000231564"/>
    </source>
</evidence>
<dbReference type="KEGG" id="tmar:MARIT_0547"/>
<dbReference type="AlphaFoldDB" id="A0A2H1E7J2"/>
<keyword evidence="2" id="KW-1185">Reference proteome</keyword>
<organism evidence="1 2">
    <name type="scientific">Tenacibaculum maritimum NCIMB 2154</name>
    <dbReference type="NCBI Taxonomy" id="1349785"/>
    <lineage>
        <taxon>Bacteria</taxon>
        <taxon>Pseudomonadati</taxon>
        <taxon>Bacteroidota</taxon>
        <taxon>Flavobacteriia</taxon>
        <taxon>Flavobacteriales</taxon>
        <taxon>Flavobacteriaceae</taxon>
        <taxon>Tenacibaculum</taxon>
    </lineage>
</organism>
<sequence>MIKGIITDCLDLLAGIENLKPKEQKGTLQNIIDVLGSYPKPKKELKNKDILACYLFVSNARNACKLSVLEYMSLKEGFNIIHVNLENTLSLLVDELKAVR</sequence>
<protein>
    <submittedName>
        <fullName evidence="1">Uncharacterized protein</fullName>
    </submittedName>
</protein>
<dbReference type="OrthoDB" id="1450551at2"/>
<proteinExistence type="predicted"/>
<accession>A0A2H1E7J2</accession>
<evidence type="ECO:0000313" key="1">
    <source>
        <dbReference type="EMBL" id="SFZ80442.1"/>
    </source>
</evidence>
<reference evidence="1 2" key="1">
    <citation type="submission" date="2016-11" db="EMBL/GenBank/DDBJ databases">
        <authorList>
            <person name="Jaros S."/>
            <person name="Januszkiewicz K."/>
            <person name="Wedrychowicz H."/>
        </authorList>
    </citation>
    <scope>NUCLEOTIDE SEQUENCE [LARGE SCALE GENOMIC DNA]</scope>
    <source>
        <strain evidence="1">NCIMB 2154T</strain>
    </source>
</reference>
<gene>
    <name evidence="1" type="ORF">MARIT_0547</name>
</gene>
<name>A0A2H1E7J2_9FLAO</name>